<evidence type="ECO:0000256" key="12">
    <source>
        <dbReference type="ARBA" id="ARBA00022840"/>
    </source>
</evidence>
<dbReference type="Gene3D" id="3.40.190.10">
    <property type="entry name" value="Periplasmic binding protein-like II"/>
    <property type="match status" value="2"/>
</dbReference>
<evidence type="ECO:0000313" key="18">
    <source>
        <dbReference type="Proteomes" id="UP000263273"/>
    </source>
</evidence>
<evidence type="ECO:0000256" key="10">
    <source>
        <dbReference type="ARBA" id="ARBA00022679"/>
    </source>
</evidence>
<gene>
    <name evidence="17" type="ORF">DDZ44_01580</name>
</gene>
<evidence type="ECO:0000256" key="6">
    <source>
        <dbReference type="ARBA" id="ARBA00020998"/>
    </source>
</evidence>
<dbReference type="AlphaFoldDB" id="A0A354YWJ0"/>
<dbReference type="InterPro" id="IPR018198">
    <property type="entry name" value="ATP_PRibTrfase_CS"/>
</dbReference>
<dbReference type="FunFam" id="3.40.190.10:FF:000008">
    <property type="entry name" value="ATP phosphoribosyltransferase"/>
    <property type="match status" value="1"/>
</dbReference>
<sequence length="150" mass="16868">ADLGIVGKDVIVEQARDVFEMVDLQYGYCRFVVAVPEAIKNIALKDLNYKRAATKFPVIAENFFRSQGLQVEIIKLHGNIELAPLMGLADMIVDLVSTGRTLKENRLVEFIKIMDSTTRLICNRVSYRTKHQQIQPLIENMQKLSTGGSA</sequence>
<evidence type="ECO:0000256" key="4">
    <source>
        <dbReference type="ARBA" id="ARBA00009489"/>
    </source>
</evidence>
<dbReference type="PANTHER" id="PTHR21403:SF8">
    <property type="entry name" value="ATP PHOSPHORIBOSYLTRANSFERASE"/>
    <property type="match status" value="1"/>
</dbReference>
<dbReference type="GO" id="GO:0000105">
    <property type="term" value="P:L-histidine biosynthetic process"/>
    <property type="evidence" value="ECO:0007669"/>
    <property type="project" value="UniProtKB-UniRule"/>
</dbReference>
<organism evidence="17 18">
    <name type="scientific">Syntrophomonas wolfei</name>
    <dbReference type="NCBI Taxonomy" id="863"/>
    <lineage>
        <taxon>Bacteria</taxon>
        <taxon>Bacillati</taxon>
        <taxon>Bacillota</taxon>
        <taxon>Clostridia</taxon>
        <taxon>Eubacteriales</taxon>
        <taxon>Syntrophomonadaceae</taxon>
        <taxon>Syntrophomonas</taxon>
    </lineage>
</organism>
<evidence type="ECO:0000256" key="8">
    <source>
        <dbReference type="ARBA" id="ARBA00022605"/>
    </source>
</evidence>
<comment type="caution">
    <text evidence="17">The sequence shown here is derived from an EMBL/GenBank/DDBJ whole genome shotgun (WGS) entry which is preliminary data.</text>
</comment>
<keyword evidence="12" id="KW-0067">ATP-binding</keyword>
<keyword evidence="13" id="KW-0368">Histidine biosynthesis</keyword>
<dbReference type="SUPFAM" id="SSF53850">
    <property type="entry name" value="Periplasmic binding protein-like II"/>
    <property type="match status" value="1"/>
</dbReference>
<dbReference type="PROSITE" id="PS01316">
    <property type="entry name" value="ATP_P_PHORIBOSYLTR"/>
    <property type="match status" value="1"/>
</dbReference>
<dbReference type="Pfam" id="PF01634">
    <property type="entry name" value="HisG"/>
    <property type="match status" value="1"/>
</dbReference>
<evidence type="ECO:0000256" key="11">
    <source>
        <dbReference type="ARBA" id="ARBA00022741"/>
    </source>
</evidence>
<comment type="subcellular location">
    <subcellularLocation>
        <location evidence="2">Cytoplasm</location>
    </subcellularLocation>
</comment>
<dbReference type="InterPro" id="IPR013820">
    <property type="entry name" value="ATP_PRibTrfase_cat"/>
</dbReference>
<evidence type="ECO:0000256" key="2">
    <source>
        <dbReference type="ARBA" id="ARBA00004496"/>
    </source>
</evidence>
<feature type="domain" description="ATP phosphoribosyltransferase catalytic" evidence="16">
    <location>
        <begin position="1"/>
        <end position="142"/>
    </location>
</feature>
<dbReference type="CDD" id="cd13595">
    <property type="entry name" value="PBP2_HisGs"/>
    <property type="match status" value="1"/>
</dbReference>
<dbReference type="GO" id="GO:0003879">
    <property type="term" value="F:ATP phosphoribosyltransferase activity"/>
    <property type="evidence" value="ECO:0007669"/>
    <property type="project" value="UniProtKB-UniRule"/>
</dbReference>
<dbReference type="UniPathway" id="UPA00031">
    <property type="reaction ID" value="UER00006"/>
</dbReference>
<dbReference type="NCBIfam" id="TIGR00070">
    <property type="entry name" value="hisG"/>
    <property type="match status" value="1"/>
</dbReference>
<keyword evidence="11" id="KW-0547">Nucleotide-binding</keyword>
<comment type="function">
    <text evidence="14">Catalyzes the condensation of ATP and 5-phosphoribose 1-diphosphate to form N'-(5'-phosphoribosyl)-ATP (PR-ATP). Has a crucial role in the pathway because the rate of histidine biosynthesis seems to be controlled primarily by regulation of HisG enzymatic activity.</text>
</comment>
<evidence type="ECO:0000256" key="5">
    <source>
        <dbReference type="ARBA" id="ARBA00011946"/>
    </source>
</evidence>
<keyword evidence="7" id="KW-0963">Cytoplasm</keyword>
<keyword evidence="10 17" id="KW-0808">Transferase</keyword>
<proteinExistence type="inferred from homology"/>
<evidence type="ECO:0000256" key="15">
    <source>
        <dbReference type="NCBIfam" id="TIGR00070"/>
    </source>
</evidence>
<evidence type="ECO:0000256" key="7">
    <source>
        <dbReference type="ARBA" id="ARBA00022490"/>
    </source>
</evidence>
<dbReference type="GO" id="GO:0005737">
    <property type="term" value="C:cytoplasm"/>
    <property type="evidence" value="ECO:0007669"/>
    <property type="project" value="UniProtKB-SubCell"/>
</dbReference>
<keyword evidence="9 17" id="KW-0328">Glycosyltransferase</keyword>
<dbReference type="EMBL" id="DNZF01000035">
    <property type="protein sequence ID" value="HBK52617.1"/>
    <property type="molecule type" value="Genomic_DNA"/>
</dbReference>
<evidence type="ECO:0000256" key="9">
    <source>
        <dbReference type="ARBA" id="ARBA00022676"/>
    </source>
</evidence>
<evidence type="ECO:0000256" key="3">
    <source>
        <dbReference type="ARBA" id="ARBA00004667"/>
    </source>
</evidence>
<dbReference type="PANTHER" id="PTHR21403">
    <property type="entry name" value="ATP PHOSPHORIBOSYLTRANSFERASE ATP-PRTASE"/>
    <property type="match status" value="1"/>
</dbReference>
<evidence type="ECO:0000256" key="1">
    <source>
        <dbReference type="ARBA" id="ARBA00000915"/>
    </source>
</evidence>
<dbReference type="InterPro" id="IPR024893">
    <property type="entry name" value="ATP_PRibTrfase_HisG_short"/>
</dbReference>
<evidence type="ECO:0000256" key="13">
    <source>
        <dbReference type="ARBA" id="ARBA00023102"/>
    </source>
</evidence>
<protein>
    <recommendedName>
        <fullName evidence="6 15">ATP phosphoribosyltransferase</fullName>
        <ecNumber evidence="5 15">2.4.2.17</ecNumber>
    </recommendedName>
</protein>
<dbReference type="Proteomes" id="UP000263273">
    <property type="component" value="Unassembled WGS sequence"/>
</dbReference>
<dbReference type="EC" id="2.4.2.17" evidence="5 15"/>
<evidence type="ECO:0000259" key="16">
    <source>
        <dbReference type="Pfam" id="PF01634"/>
    </source>
</evidence>
<evidence type="ECO:0000313" key="17">
    <source>
        <dbReference type="EMBL" id="HBK52617.1"/>
    </source>
</evidence>
<feature type="non-terminal residue" evidence="17">
    <location>
        <position position="1"/>
    </location>
</feature>
<dbReference type="GO" id="GO:0005524">
    <property type="term" value="F:ATP binding"/>
    <property type="evidence" value="ECO:0007669"/>
    <property type="project" value="UniProtKB-KW"/>
</dbReference>
<evidence type="ECO:0000256" key="14">
    <source>
        <dbReference type="ARBA" id="ARBA00024861"/>
    </source>
</evidence>
<keyword evidence="8" id="KW-0028">Amino-acid biosynthesis</keyword>
<dbReference type="InterPro" id="IPR001348">
    <property type="entry name" value="ATP_PRibTrfase_HisG"/>
</dbReference>
<dbReference type="STRING" id="378794.GCA_001570625_01577"/>
<comment type="catalytic activity">
    <reaction evidence="1">
        <text>1-(5-phospho-beta-D-ribosyl)-ATP + diphosphate = 5-phospho-alpha-D-ribose 1-diphosphate + ATP</text>
        <dbReference type="Rhea" id="RHEA:18473"/>
        <dbReference type="ChEBI" id="CHEBI:30616"/>
        <dbReference type="ChEBI" id="CHEBI:33019"/>
        <dbReference type="ChEBI" id="CHEBI:58017"/>
        <dbReference type="ChEBI" id="CHEBI:73183"/>
        <dbReference type="EC" id="2.4.2.17"/>
    </reaction>
</comment>
<comment type="similarity">
    <text evidence="4">Belongs to the ATP phosphoribosyltransferase family. Short subfamily.</text>
</comment>
<comment type="pathway">
    <text evidence="3">Amino-acid biosynthesis; L-histidine biosynthesis; L-histidine from 5-phospho-alpha-D-ribose 1-diphosphate: step 1/9.</text>
</comment>
<reference evidence="17 18" key="1">
    <citation type="journal article" date="2018" name="Nat. Biotechnol.">
        <title>A standardized bacterial taxonomy based on genome phylogeny substantially revises the tree of life.</title>
        <authorList>
            <person name="Parks D.H."/>
            <person name="Chuvochina M."/>
            <person name="Waite D.W."/>
            <person name="Rinke C."/>
            <person name="Skarshewski A."/>
            <person name="Chaumeil P.A."/>
            <person name="Hugenholtz P."/>
        </authorList>
    </citation>
    <scope>NUCLEOTIDE SEQUENCE [LARGE SCALE GENOMIC DNA]</scope>
    <source>
        <strain evidence="17">UBA10948</strain>
    </source>
</reference>
<name>A0A354YWJ0_9FIRM</name>
<accession>A0A354YWJ0</accession>